<dbReference type="EMBL" id="ABYU02000011">
    <property type="protein sequence ID" value="EEX22693.1"/>
    <property type="molecule type" value="Genomic_DNA"/>
</dbReference>
<dbReference type="Pfam" id="PF08340">
    <property type="entry name" value="YicC-like_C"/>
    <property type="match status" value="1"/>
</dbReference>
<accession>C9L6B1</accession>
<comment type="cofactor">
    <cofactor evidence="1">
        <name>a divalent metal cation</name>
        <dbReference type="ChEBI" id="CHEBI:60240"/>
    </cofactor>
</comment>
<name>C9L6B1_BLAHA</name>
<evidence type="ECO:0000256" key="3">
    <source>
        <dbReference type="ARBA" id="ARBA00022759"/>
    </source>
</evidence>
<evidence type="ECO:0000259" key="7">
    <source>
        <dbReference type="Pfam" id="PF03755"/>
    </source>
</evidence>
<evidence type="ECO:0000313" key="9">
    <source>
        <dbReference type="EMBL" id="EEX22693.1"/>
    </source>
</evidence>
<keyword evidence="6" id="KW-0175">Coiled coil</keyword>
<gene>
    <name evidence="9" type="ORF">BLAHAN_04918</name>
</gene>
<evidence type="ECO:0000256" key="2">
    <source>
        <dbReference type="ARBA" id="ARBA00022722"/>
    </source>
</evidence>
<dbReference type="AlphaFoldDB" id="C9L6B1"/>
<dbReference type="InterPro" id="IPR013527">
    <property type="entry name" value="YicC-like_N"/>
</dbReference>
<evidence type="ECO:0000313" key="10">
    <source>
        <dbReference type="Proteomes" id="UP000003755"/>
    </source>
</evidence>
<sequence>MTMYVYALRQIKNIRKSSKMIKSMTGFGRAELIDEEKKITVEMKSVNHRYLDINMRMPKKFSVFEASIRSLLKEYIQRGKVDVFITCEDYTQSRVSVKYNRELAQQYLGYLQEMSRDFHLEGEINAALLSRYPEVLTMEEQTEDEDEMWSALEGVIRRAAVQFVEARTKEGTELKRDILEKLKNMEEKVELVEKRSPVIIQEYREKLETKVKELLADTQIEESRIAAEVILYADKICTDEETVRLKSHIKHTMSVLDEKEGIGRKLDFIAQEMNREANTILSKANDLETSNLAIDLKTEIEKIREQIQNIE</sequence>
<evidence type="ECO:0000256" key="1">
    <source>
        <dbReference type="ARBA" id="ARBA00001968"/>
    </source>
</evidence>
<evidence type="ECO:0000256" key="5">
    <source>
        <dbReference type="ARBA" id="ARBA00035648"/>
    </source>
</evidence>
<dbReference type="InterPro" id="IPR013551">
    <property type="entry name" value="YicC-like_C"/>
</dbReference>
<keyword evidence="3" id="KW-0255">Endonuclease</keyword>
<keyword evidence="2" id="KW-0540">Nuclease</keyword>
<feature type="domain" description="Endoribonuclease YicC-like N-terminal" evidence="7">
    <location>
        <begin position="21"/>
        <end position="175"/>
    </location>
</feature>
<feature type="domain" description="Endoribonuclease YicC-like C-terminal" evidence="8">
    <location>
        <begin position="192"/>
        <end position="311"/>
    </location>
</feature>
<keyword evidence="4" id="KW-0378">Hydrolase</keyword>
<dbReference type="NCBIfam" id="TIGR00255">
    <property type="entry name" value="YicC/YloC family endoribonuclease"/>
    <property type="match status" value="1"/>
</dbReference>
<feature type="coiled-coil region" evidence="6">
    <location>
        <begin position="175"/>
        <end position="224"/>
    </location>
</feature>
<proteinExistence type="inferred from homology"/>
<evidence type="ECO:0000256" key="4">
    <source>
        <dbReference type="ARBA" id="ARBA00022801"/>
    </source>
</evidence>
<evidence type="ECO:0000256" key="6">
    <source>
        <dbReference type="SAM" id="Coils"/>
    </source>
</evidence>
<dbReference type="InterPro" id="IPR005229">
    <property type="entry name" value="YicC/YloC-like"/>
</dbReference>
<dbReference type="GO" id="GO:0016787">
    <property type="term" value="F:hydrolase activity"/>
    <property type="evidence" value="ECO:0007669"/>
    <property type="project" value="UniProtKB-KW"/>
</dbReference>
<dbReference type="Proteomes" id="UP000003755">
    <property type="component" value="Unassembled WGS sequence"/>
</dbReference>
<keyword evidence="10" id="KW-1185">Reference proteome</keyword>
<reference evidence="9" key="1">
    <citation type="submission" date="2009-09" db="EMBL/GenBank/DDBJ databases">
        <authorList>
            <person name="Weinstock G."/>
            <person name="Sodergren E."/>
            <person name="Clifton S."/>
            <person name="Fulton L."/>
            <person name="Fulton B."/>
            <person name="Courtney L."/>
            <person name="Fronick C."/>
            <person name="Harrison M."/>
            <person name="Strong C."/>
            <person name="Farmer C."/>
            <person name="Delahaunty K."/>
            <person name="Markovic C."/>
            <person name="Hall O."/>
            <person name="Minx P."/>
            <person name="Tomlinson C."/>
            <person name="Mitreva M."/>
            <person name="Nelson J."/>
            <person name="Hou S."/>
            <person name="Wollam A."/>
            <person name="Pepin K.H."/>
            <person name="Johnson M."/>
            <person name="Bhonagiri V."/>
            <person name="Nash W.E."/>
            <person name="Warren W."/>
            <person name="Chinwalla A."/>
            <person name="Mardis E.R."/>
            <person name="Wilson R.K."/>
        </authorList>
    </citation>
    <scope>NUCLEOTIDE SEQUENCE [LARGE SCALE GENOMIC DNA]</scope>
    <source>
        <strain evidence="9">DSM 20583</strain>
    </source>
</reference>
<organism evidence="9 10">
    <name type="scientific">Blautia hansenii DSM 20583</name>
    <dbReference type="NCBI Taxonomy" id="537007"/>
    <lineage>
        <taxon>Bacteria</taxon>
        <taxon>Bacillati</taxon>
        <taxon>Bacillota</taxon>
        <taxon>Clostridia</taxon>
        <taxon>Lachnospirales</taxon>
        <taxon>Lachnospiraceae</taxon>
        <taxon>Blautia</taxon>
    </lineage>
</organism>
<protein>
    <submittedName>
        <fullName evidence="9">TIGR00255 family protein</fullName>
    </submittedName>
</protein>
<dbReference type="PANTHER" id="PTHR30636:SF3">
    <property type="entry name" value="UPF0701 PROTEIN YICC"/>
    <property type="match status" value="1"/>
</dbReference>
<evidence type="ECO:0000259" key="8">
    <source>
        <dbReference type="Pfam" id="PF08340"/>
    </source>
</evidence>
<dbReference type="eggNOG" id="COG1561">
    <property type="taxonomic scope" value="Bacteria"/>
</dbReference>
<dbReference type="HOGENOM" id="CLU_076609_1_0_9"/>
<comment type="caution">
    <text evidence="9">The sequence shown here is derived from an EMBL/GenBank/DDBJ whole genome shotgun (WGS) entry which is preliminary data.</text>
</comment>
<comment type="similarity">
    <text evidence="5">Belongs to the YicC/YloC family.</text>
</comment>
<dbReference type="GO" id="GO:0004521">
    <property type="term" value="F:RNA endonuclease activity"/>
    <property type="evidence" value="ECO:0007669"/>
    <property type="project" value="InterPro"/>
</dbReference>
<dbReference type="STRING" id="537007.BLAHAN_04918"/>
<dbReference type="PANTHER" id="PTHR30636">
    <property type="entry name" value="UPF0701 PROTEIN YICC"/>
    <property type="match status" value="1"/>
</dbReference>
<dbReference type="Pfam" id="PF03755">
    <property type="entry name" value="YicC-like_N"/>
    <property type="match status" value="1"/>
</dbReference>